<sequence>MLALGCIFPVAFFIGGALLGAALGGNSGSIWGAIAGLVLGLAVPAVMFRALIAARKKR</sequence>
<keyword evidence="2" id="KW-0645">Protease</keyword>
<dbReference type="GO" id="GO:0006508">
    <property type="term" value="P:proteolysis"/>
    <property type="evidence" value="ECO:0007669"/>
    <property type="project" value="UniProtKB-KW"/>
</dbReference>
<keyword evidence="1" id="KW-0812">Transmembrane</keyword>
<comment type="caution">
    <text evidence="2">The sequence shown here is derived from an EMBL/GenBank/DDBJ whole genome shotgun (WGS) entry which is preliminary data.</text>
</comment>
<accession>A0A840YU82</accession>
<keyword evidence="3" id="KW-1185">Reference proteome</keyword>
<organism evidence="2 3">
    <name type="scientific">Stakelama sediminis</name>
    <dbReference type="NCBI Taxonomy" id="463200"/>
    <lineage>
        <taxon>Bacteria</taxon>
        <taxon>Pseudomonadati</taxon>
        <taxon>Pseudomonadota</taxon>
        <taxon>Alphaproteobacteria</taxon>
        <taxon>Sphingomonadales</taxon>
        <taxon>Sphingomonadaceae</taxon>
        <taxon>Stakelama</taxon>
    </lineage>
</organism>
<dbReference type="Proteomes" id="UP000554342">
    <property type="component" value="Unassembled WGS sequence"/>
</dbReference>
<evidence type="ECO:0000313" key="3">
    <source>
        <dbReference type="Proteomes" id="UP000554342"/>
    </source>
</evidence>
<evidence type="ECO:0000256" key="1">
    <source>
        <dbReference type="SAM" id="Phobius"/>
    </source>
</evidence>
<gene>
    <name evidence="2" type="ORF">FHR23_000037</name>
</gene>
<proteinExistence type="predicted"/>
<keyword evidence="1" id="KW-1133">Transmembrane helix</keyword>
<name>A0A840YU82_9SPHN</name>
<dbReference type="EMBL" id="JACIJI010000001">
    <property type="protein sequence ID" value="MBB5717130.1"/>
    <property type="molecule type" value="Genomic_DNA"/>
</dbReference>
<evidence type="ECO:0000313" key="2">
    <source>
        <dbReference type="EMBL" id="MBB5717130.1"/>
    </source>
</evidence>
<protein>
    <submittedName>
        <fullName evidence="2">Membrane associated rhomboid family serine protease</fullName>
    </submittedName>
</protein>
<reference evidence="2 3" key="1">
    <citation type="submission" date="2020-08" db="EMBL/GenBank/DDBJ databases">
        <title>Genomic Encyclopedia of Type Strains, Phase IV (KMG-IV): sequencing the most valuable type-strain genomes for metagenomic binning, comparative biology and taxonomic classification.</title>
        <authorList>
            <person name="Goeker M."/>
        </authorList>
    </citation>
    <scope>NUCLEOTIDE SEQUENCE [LARGE SCALE GENOMIC DNA]</scope>
    <source>
        <strain evidence="2 3">DSM 27203</strain>
    </source>
</reference>
<dbReference type="GO" id="GO:0008233">
    <property type="term" value="F:peptidase activity"/>
    <property type="evidence" value="ECO:0007669"/>
    <property type="project" value="UniProtKB-KW"/>
</dbReference>
<dbReference type="AlphaFoldDB" id="A0A840YU82"/>
<feature type="transmembrane region" description="Helical" evidence="1">
    <location>
        <begin position="30"/>
        <end position="52"/>
    </location>
</feature>
<keyword evidence="2" id="KW-0378">Hydrolase</keyword>
<dbReference type="RefSeq" id="WP_184000935.1">
    <property type="nucleotide sequence ID" value="NZ_BAABIF010000004.1"/>
</dbReference>
<keyword evidence="1" id="KW-0472">Membrane</keyword>